<dbReference type="EMBL" id="CAKKNE010000003">
    <property type="protein sequence ID" value="CAH0371367.1"/>
    <property type="molecule type" value="Genomic_DNA"/>
</dbReference>
<sequence length="258" mass="29098">MIIERDTSTLWAWAAALAVVSGLFTIVVQPLVERWGLRQKWMPRCLELQRHVSIGMGTPKDWCDDEHCLRAWAGGILAFMFHATCGSLMLPVVIYGWGASETYQDMFLFGSLLDLGWDLFSQIQVYVATFHGDVSDRWGWARCPRGLFPFIVMHHALAYIIVVPMDNKYAHLPDYHQVCLSLLGAAACATIKMRCLFARALYENECATLDHLREAVTTLEDAERITRRLLGGAHPFMVAIEEGLREARDALRARSAAP</sequence>
<keyword evidence="1" id="KW-0812">Transmembrane</keyword>
<evidence type="ECO:0000313" key="3">
    <source>
        <dbReference type="EMBL" id="CAH0371367.1"/>
    </source>
</evidence>
<reference evidence="2" key="1">
    <citation type="submission" date="2021-01" db="EMBL/GenBank/DDBJ databases">
        <authorList>
            <person name="Corre E."/>
            <person name="Pelletier E."/>
            <person name="Niang G."/>
            <person name="Scheremetjew M."/>
            <person name="Finn R."/>
            <person name="Kale V."/>
            <person name="Holt S."/>
            <person name="Cochrane G."/>
            <person name="Meng A."/>
            <person name="Brown T."/>
            <person name="Cohen L."/>
        </authorList>
    </citation>
    <scope>NUCLEOTIDE SEQUENCE</scope>
    <source>
        <strain evidence="2">CCMP1756</strain>
    </source>
</reference>
<keyword evidence="1" id="KW-1133">Transmembrane helix</keyword>
<reference evidence="3" key="2">
    <citation type="submission" date="2021-11" db="EMBL/GenBank/DDBJ databases">
        <authorList>
            <consortium name="Genoscope - CEA"/>
            <person name="William W."/>
        </authorList>
    </citation>
    <scope>NUCLEOTIDE SEQUENCE</scope>
</reference>
<evidence type="ECO:0000256" key="1">
    <source>
        <dbReference type="SAM" id="Phobius"/>
    </source>
</evidence>
<dbReference type="Proteomes" id="UP000789595">
    <property type="component" value="Unassembled WGS sequence"/>
</dbReference>
<proteinExistence type="predicted"/>
<feature type="transmembrane region" description="Helical" evidence="1">
    <location>
        <begin position="12"/>
        <end position="32"/>
    </location>
</feature>
<evidence type="ECO:0000313" key="4">
    <source>
        <dbReference type="Proteomes" id="UP000789595"/>
    </source>
</evidence>
<evidence type="ECO:0008006" key="5">
    <source>
        <dbReference type="Google" id="ProtNLM"/>
    </source>
</evidence>
<evidence type="ECO:0000313" key="2">
    <source>
        <dbReference type="EMBL" id="CAE0696565.1"/>
    </source>
</evidence>
<feature type="transmembrane region" description="Helical" evidence="1">
    <location>
        <begin position="76"/>
        <end position="97"/>
    </location>
</feature>
<keyword evidence="1" id="KW-0472">Membrane</keyword>
<dbReference type="EMBL" id="HBIW01013970">
    <property type="protein sequence ID" value="CAE0696565.1"/>
    <property type="molecule type" value="Transcribed_RNA"/>
</dbReference>
<accession>A0A7S3ZWS5</accession>
<protein>
    <recommendedName>
        <fullName evidence="5">TLC domain-containing protein</fullName>
    </recommendedName>
</protein>
<keyword evidence="4" id="KW-1185">Reference proteome</keyword>
<name>A0A7S3ZWS5_9STRA</name>
<dbReference type="AlphaFoldDB" id="A0A7S3ZWS5"/>
<organism evidence="2">
    <name type="scientific">Pelagomonas calceolata</name>
    <dbReference type="NCBI Taxonomy" id="35677"/>
    <lineage>
        <taxon>Eukaryota</taxon>
        <taxon>Sar</taxon>
        <taxon>Stramenopiles</taxon>
        <taxon>Ochrophyta</taxon>
        <taxon>Pelagophyceae</taxon>
        <taxon>Pelagomonadales</taxon>
        <taxon>Pelagomonadaceae</taxon>
        <taxon>Pelagomonas</taxon>
    </lineage>
</organism>
<gene>
    <name evidence="2" type="ORF">PCAL00307_LOCUS12001</name>
    <name evidence="3" type="ORF">PECAL_3P13060</name>
</gene>